<evidence type="ECO:0000259" key="11">
    <source>
        <dbReference type="PROSITE" id="PS51192"/>
    </source>
</evidence>
<dbReference type="GO" id="GO:0016787">
    <property type="term" value="F:hydrolase activity"/>
    <property type="evidence" value="ECO:0007669"/>
    <property type="project" value="UniProtKB-KW"/>
</dbReference>
<dbReference type="PROSITE" id="PS51195">
    <property type="entry name" value="Q_MOTIF"/>
    <property type="match status" value="1"/>
</dbReference>
<dbReference type="PROSITE" id="PS00039">
    <property type="entry name" value="DEAD_ATP_HELICASE"/>
    <property type="match status" value="1"/>
</dbReference>
<dbReference type="InParanoid" id="A0A369JZG8"/>
<evidence type="ECO:0000256" key="6">
    <source>
        <dbReference type="ARBA" id="ARBA00022884"/>
    </source>
</evidence>
<feature type="domain" description="DEAD-box RNA helicase Q" evidence="13">
    <location>
        <begin position="74"/>
        <end position="102"/>
    </location>
</feature>
<dbReference type="GO" id="GO:0003723">
    <property type="term" value="F:RNA binding"/>
    <property type="evidence" value="ECO:0007669"/>
    <property type="project" value="UniProtKB-KW"/>
</dbReference>
<dbReference type="SMART" id="SM00487">
    <property type="entry name" value="DEXDc"/>
    <property type="match status" value="1"/>
</dbReference>
<evidence type="ECO:0000259" key="12">
    <source>
        <dbReference type="PROSITE" id="PS51194"/>
    </source>
</evidence>
<protein>
    <recommendedName>
        <fullName evidence="1">RNA helicase</fullName>
        <ecNumber evidence="1">3.6.4.13</ecNumber>
    </recommendedName>
</protein>
<keyword evidence="5 9" id="KW-0067">ATP-binding</keyword>
<dbReference type="GO" id="GO:0003724">
    <property type="term" value="F:RNA helicase activity"/>
    <property type="evidence" value="ECO:0007669"/>
    <property type="project" value="UniProtKB-EC"/>
</dbReference>
<evidence type="ECO:0000256" key="10">
    <source>
        <dbReference type="SAM" id="MobiDB-lite"/>
    </source>
</evidence>
<evidence type="ECO:0000313" key="15">
    <source>
        <dbReference type="Proteomes" id="UP000076154"/>
    </source>
</evidence>
<gene>
    <name evidence="14" type="primary">DBP5</name>
    <name evidence="14" type="ORF">Hypma_006668</name>
</gene>
<dbReference type="InterPro" id="IPR000629">
    <property type="entry name" value="RNA-helicase_DEAD-box_CS"/>
</dbReference>
<dbReference type="SUPFAM" id="SSF52540">
    <property type="entry name" value="P-loop containing nucleoside triphosphate hydrolases"/>
    <property type="match status" value="1"/>
</dbReference>
<sequence length="471" mass="52383">MASLEKDEDGFYTPVSAAAAAGASSPPPADAATSVDKKAAEPGENNDLISSTFEVAVTLADQQADPNSPLYSAKTFEELGLHQDLLKGIYDMGFSKPSKIQERALPLLLSNPPTNMIGQSQSGTGKTAAFVLTMLSRVDFTLNKPQALCLAPSRELARQIMSVVAAMGKFTNVQTEYAIKDNLPRNATNITAHIIVGTPGTMADLIRRKVIDVSEIKVFVLDEADNMLDQDGLGDQTLRVKNMLPRTHPVQIILFSATFPDHVRAYSSKFAPKANKIELQKEELSVEGIRQFYMDCKDAEHKYDILVQLYSLLTVGQSIIFCQHRHTADRISARMTAEGHRVASLHGAKDASERDAIIDRFREGREKVLITTNVIARGIDILQVNMVVNYDLPLMNERDKTADERPDIETYIHRIGRTGRFGRKGISINFVHDKKTWLQMEQIEKAIGKKIIRIETNDLDEMEEKMKKALK</sequence>
<dbReference type="GO" id="GO:0005524">
    <property type="term" value="F:ATP binding"/>
    <property type="evidence" value="ECO:0007669"/>
    <property type="project" value="UniProtKB-KW"/>
</dbReference>
<feature type="short sequence motif" description="Q motif" evidence="8">
    <location>
        <begin position="74"/>
        <end position="102"/>
    </location>
</feature>
<evidence type="ECO:0000313" key="14">
    <source>
        <dbReference type="EMBL" id="RDB25745.1"/>
    </source>
</evidence>
<dbReference type="Pfam" id="PF00271">
    <property type="entry name" value="Helicase_C"/>
    <property type="match status" value="1"/>
</dbReference>
<proteinExistence type="inferred from homology"/>
<keyword evidence="4 9" id="KW-0347">Helicase</keyword>
<organism evidence="14 15">
    <name type="scientific">Hypsizygus marmoreus</name>
    <name type="common">White beech mushroom</name>
    <name type="synonym">Agaricus marmoreus</name>
    <dbReference type="NCBI Taxonomy" id="39966"/>
    <lineage>
        <taxon>Eukaryota</taxon>
        <taxon>Fungi</taxon>
        <taxon>Dikarya</taxon>
        <taxon>Basidiomycota</taxon>
        <taxon>Agaricomycotina</taxon>
        <taxon>Agaricomycetes</taxon>
        <taxon>Agaricomycetidae</taxon>
        <taxon>Agaricales</taxon>
        <taxon>Tricholomatineae</taxon>
        <taxon>Lyophyllaceae</taxon>
        <taxon>Hypsizygus</taxon>
    </lineage>
</organism>
<dbReference type="PROSITE" id="PS51194">
    <property type="entry name" value="HELICASE_CTER"/>
    <property type="match status" value="1"/>
</dbReference>
<accession>A0A369JZG8</accession>
<reference evidence="14" key="1">
    <citation type="submission" date="2018-04" db="EMBL/GenBank/DDBJ databases">
        <title>Whole genome sequencing of Hypsizygus marmoreus.</title>
        <authorList>
            <person name="Choi I.-G."/>
            <person name="Min B."/>
            <person name="Kim J.-G."/>
            <person name="Kim S."/>
            <person name="Oh Y.-L."/>
            <person name="Kong W.-S."/>
            <person name="Park H."/>
            <person name="Jeong J."/>
            <person name="Song E.-S."/>
        </authorList>
    </citation>
    <scope>NUCLEOTIDE SEQUENCE [LARGE SCALE GENOMIC DNA]</scope>
    <source>
        <strain evidence="14">51987-8</strain>
    </source>
</reference>
<evidence type="ECO:0000256" key="2">
    <source>
        <dbReference type="ARBA" id="ARBA00022741"/>
    </source>
</evidence>
<dbReference type="FunCoup" id="A0A369JZG8">
    <property type="interactions" value="365"/>
</dbReference>
<comment type="similarity">
    <text evidence="9">Belongs to the DEAD box helicase family.</text>
</comment>
<evidence type="ECO:0000259" key="13">
    <source>
        <dbReference type="PROSITE" id="PS51195"/>
    </source>
</evidence>
<keyword evidence="6" id="KW-0694">RNA-binding</keyword>
<keyword evidence="15" id="KW-1185">Reference proteome</keyword>
<evidence type="ECO:0000256" key="4">
    <source>
        <dbReference type="ARBA" id="ARBA00022806"/>
    </source>
</evidence>
<comment type="catalytic activity">
    <reaction evidence="7">
        <text>ATP + H2O = ADP + phosphate + H(+)</text>
        <dbReference type="Rhea" id="RHEA:13065"/>
        <dbReference type="ChEBI" id="CHEBI:15377"/>
        <dbReference type="ChEBI" id="CHEBI:15378"/>
        <dbReference type="ChEBI" id="CHEBI:30616"/>
        <dbReference type="ChEBI" id="CHEBI:43474"/>
        <dbReference type="ChEBI" id="CHEBI:456216"/>
        <dbReference type="EC" id="3.6.4.13"/>
    </reaction>
</comment>
<evidence type="ECO:0000256" key="1">
    <source>
        <dbReference type="ARBA" id="ARBA00012552"/>
    </source>
</evidence>
<dbReference type="PROSITE" id="PS51192">
    <property type="entry name" value="HELICASE_ATP_BIND_1"/>
    <property type="match status" value="1"/>
</dbReference>
<feature type="region of interest" description="Disordered" evidence="10">
    <location>
        <begin position="15"/>
        <end position="45"/>
    </location>
</feature>
<dbReference type="InterPro" id="IPR011545">
    <property type="entry name" value="DEAD/DEAH_box_helicase_dom"/>
</dbReference>
<evidence type="ECO:0000256" key="9">
    <source>
        <dbReference type="RuleBase" id="RU000492"/>
    </source>
</evidence>
<dbReference type="SMART" id="SM00490">
    <property type="entry name" value="HELICc"/>
    <property type="match status" value="1"/>
</dbReference>
<dbReference type="InterPro" id="IPR014001">
    <property type="entry name" value="Helicase_ATP-bd"/>
</dbReference>
<keyword evidence="3 9" id="KW-0378">Hydrolase</keyword>
<dbReference type="EMBL" id="LUEZ02000040">
    <property type="protein sequence ID" value="RDB25745.1"/>
    <property type="molecule type" value="Genomic_DNA"/>
</dbReference>
<dbReference type="InterPro" id="IPR027417">
    <property type="entry name" value="P-loop_NTPase"/>
</dbReference>
<dbReference type="Proteomes" id="UP000076154">
    <property type="component" value="Unassembled WGS sequence"/>
</dbReference>
<dbReference type="Gene3D" id="3.40.50.300">
    <property type="entry name" value="P-loop containing nucleotide triphosphate hydrolases"/>
    <property type="match status" value="2"/>
</dbReference>
<dbReference type="InterPro" id="IPR001650">
    <property type="entry name" value="Helicase_C-like"/>
</dbReference>
<evidence type="ECO:0000256" key="3">
    <source>
        <dbReference type="ARBA" id="ARBA00022801"/>
    </source>
</evidence>
<dbReference type="PANTHER" id="PTHR47958">
    <property type="entry name" value="ATP-DEPENDENT RNA HELICASE DBP3"/>
    <property type="match status" value="1"/>
</dbReference>
<dbReference type="InterPro" id="IPR014014">
    <property type="entry name" value="RNA_helicase_DEAD_Q_motif"/>
</dbReference>
<feature type="domain" description="Helicase ATP-binding" evidence="11">
    <location>
        <begin position="107"/>
        <end position="277"/>
    </location>
</feature>
<evidence type="ECO:0000256" key="5">
    <source>
        <dbReference type="ARBA" id="ARBA00022840"/>
    </source>
</evidence>
<evidence type="ECO:0000256" key="7">
    <source>
        <dbReference type="ARBA" id="ARBA00047984"/>
    </source>
</evidence>
<dbReference type="AlphaFoldDB" id="A0A369JZG8"/>
<dbReference type="FunFam" id="3.40.50.300:FF:000849">
    <property type="entry name" value="ATP-dependent RNA helicase DBP5"/>
    <property type="match status" value="1"/>
</dbReference>
<dbReference type="Pfam" id="PF00270">
    <property type="entry name" value="DEAD"/>
    <property type="match status" value="1"/>
</dbReference>
<dbReference type="EC" id="3.6.4.13" evidence="1"/>
<dbReference type="CDD" id="cd17963">
    <property type="entry name" value="DEADc_DDX19_DDX25"/>
    <property type="match status" value="1"/>
</dbReference>
<dbReference type="OrthoDB" id="10265785at2759"/>
<feature type="domain" description="Helicase C-terminal" evidence="12">
    <location>
        <begin position="305"/>
        <end position="462"/>
    </location>
</feature>
<comment type="caution">
    <text evidence="14">The sequence shown here is derived from an EMBL/GenBank/DDBJ whole genome shotgun (WGS) entry which is preliminary data.</text>
</comment>
<evidence type="ECO:0000256" key="8">
    <source>
        <dbReference type="PROSITE-ProRule" id="PRU00552"/>
    </source>
</evidence>
<dbReference type="CDD" id="cd18787">
    <property type="entry name" value="SF2_C_DEAD"/>
    <property type="match status" value="1"/>
</dbReference>
<name>A0A369JZG8_HYPMA</name>
<dbReference type="STRING" id="39966.A0A369JZG8"/>
<feature type="compositionally biased region" description="Low complexity" evidence="10">
    <location>
        <begin position="15"/>
        <end position="34"/>
    </location>
</feature>
<keyword evidence="2 9" id="KW-0547">Nucleotide-binding</keyword>